<evidence type="ECO:0000313" key="3">
    <source>
        <dbReference type="Proteomes" id="UP001055712"/>
    </source>
</evidence>
<dbReference type="InterPro" id="IPR036866">
    <property type="entry name" value="RibonucZ/Hydroxyglut_hydro"/>
</dbReference>
<organism evidence="2 3">
    <name type="scientific">Chlorella vulgaris</name>
    <name type="common">Green alga</name>
    <dbReference type="NCBI Taxonomy" id="3077"/>
    <lineage>
        <taxon>Eukaryota</taxon>
        <taxon>Viridiplantae</taxon>
        <taxon>Chlorophyta</taxon>
        <taxon>core chlorophytes</taxon>
        <taxon>Trebouxiophyceae</taxon>
        <taxon>Chlorellales</taxon>
        <taxon>Chlorellaceae</taxon>
        <taxon>Chlorella clade</taxon>
        <taxon>Chlorella</taxon>
    </lineage>
</organism>
<accession>A0A9D4TKK2</accession>
<proteinExistence type="predicted"/>
<dbReference type="EMBL" id="SIDB01000009">
    <property type="protein sequence ID" value="KAI3428289.1"/>
    <property type="molecule type" value="Genomic_DNA"/>
</dbReference>
<feature type="compositionally biased region" description="Basic and acidic residues" evidence="1">
    <location>
        <begin position="148"/>
        <end position="157"/>
    </location>
</feature>
<reference evidence="2" key="1">
    <citation type="journal article" date="2019" name="Plant J.">
        <title>Chlorella vulgaris genome assembly and annotation reveals the molecular basis for metabolic acclimation to high light conditions.</title>
        <authorList>
            <person name="Cecchin M."/>
            <person name="Marcolungo L."/>
            <person name="Rossato M."/>
            <person name="Girolomoni L."/>
            <person name="Cosentino E."/>
            <person name="Cuine S."/>
            <person name="Li-Beisson Y."/>
            <person name="Delledonne M."/>
            <person name="Ballottari M."/>
        </authorList>
    </citation>
    <scope>NUCLEOTIDE SEQUENCE</scope>
    <source>
        <strain evidence="2">211/11P</strain>
    </source>
</reference>
<reference evidence="2" key="2">
    <citation type="submission" date="2020-11" db="EMBL/GenBank/DDBJ databases">
        <authorList>
            <person name="Cecchin M."/>
            <person name="Marcolungo L."/>
            <person name="Rossato M."/>
            <person name="Girolomoni L."/>
            <person name="Cosentino E."/>
            <person name="Cuine S."/>
            <person name="Li-Beisson Y."/>
            <person name="Delledonne M."/>
            <person name="Ballottari M."/>
        </authorList>
    </citation>
    <scope>NUCLEOTIDE SEQUENCE</scope>
    <source>
        <strain evidence="2">211/11P</strain>
        <tissue evidence="2">Whole cell</tissue>
    </source>
</reference>
<comment type="caution">
    <text evidence="2">The sequence shown here is derived from an EMBL/GenBank/DDBJ whole genome shotgun (WGS) entry which is preliminary data.</text>
</comment>
<dbReference type="OrthoDB" id="513930at2759"/>
<keyword evidence="3" id="KW-1185">Reference proteome</keyword>
<name>A0A9D4TKK2_CHLVU</name>
<feature type="region of interest" description="Disordered" evidence="1">
    <location>
        <begin position="141"/>
        <end position="219"/>
    </location>
</feature>
<dbReference type="AlphaFoldDB" id="A0A9D4TKK2"/>
<sequence length="219" mass="22292">MPSLDQGVPPERVLELPGEGGDLAAVAKAAGGAVKKALRWLPAGVVSFVKVGGHTPGSIAVIHAPSATLLAGDAVAPRRSWLGCVSAGRGLSVAPYAASTTAAQKAAAKLLITREGSQEWQWLLPLRGGNYSRQEARRLVQGWPDQPPPERQHRAHEGTAAGGGKSAKAEEAQEWPATHNTAAAGLGLSPGKVASPHKQGAGSSGNSGTDDKAGAHPEL</sequence>
<protein>
    <submittedName>
        <fullName evidence="2">Uncharacterized protein</fullName>
    </submittedName>
</protein>
<feature type="compositionally biased region" description="Basic and acidic residues" evidence="1">
    <location>
        <begin position="209"/>
        <end position="219"/>
    </location>
</feature>
<dbReference type="Proteomes" id="UP001055712">
    <property type="component" value="Unassembled WGS sequence"/>
</dbReference>
<evidence type="ECO:0000313" key="2">
    <source>
        <dbReference type="EMBL" id="KAI3428289.1"/>
    </source>
</evidence>
<dbReference type="SUPFAM" id="SSF56281">
    <property type="entry name" value="Metallo-hydrolase/oxidoreductase"/>
    <property type="match status" value="1"/>
</dbReference>
<evidence type="ECO:0000256" key="1">
    <source>
        <dbReference type="SAM" id="MobiDB-lite"/>
    </source>
</evidence>
<gene>
    <name evidence="2" type="ORF">D9Q98_006668</name>
</gene>